<evidence type="ECO:0000256" key="1">
    <source>
        <dbReference type="ARBA" id="ARBA00004141"/>
    </source>
</evidence>
<feature type="non-terminal residue" evidence="9">
    <location>
        <position position="1"/>
    </location>
</feature>
<dbReference type="GO" id="GO:0022857">
    <property type="term" value="F:transmembrane transporter activity"/>
    <property type="evidence" value="ECO:0007669"/>
    <property type="project" value="InterPro"/>
</dbReference>
<evidence type="ECO:0000259" key="8">
    <source>
        <dbReference type="PROSITE" id="PS50850"/>
    </source>
</evidence>
<dbReference type="InterPro" id="IPR036259">
    <property type="entry name" value="MFS_trans_sf"/>
</dbReference>
<keyword evidence="2" id="KW-0813">Transport</keyword>
<organism evidence="9 10">
    <name type="scientific">Rhizoctonia solani</name>
    <dbReference type="NCBI Taxonomy" id="456999"/>
    <lineage>
        <taxon>Eukaryota</taxon>
        <taxon>Fungi</taxon>
        <taxon>Dikarya</taxon>
        <taxon>Basidiomycota</taxon>
        <taxon>Agaricomycotina</taxon>
        <taxon>Agaricomycetes</taxon>
        <taxon>Cantharellales</taxon>
        <taxon>Ceratobasidiaceae</taxon>
        <taxon>Rhizoctonia</taxon>
    </lineage>
</organism>
<proteinExistence type="predicted"/>
<feature type="transmembrane region" description="Helical" evidence="7">
    <location>
        <begin position="179"/>
        <end position="197"/>
    </location>
</feature>
<evidence type="ECO:0000256" key="3">
    <source>
        <dbReference type="ARBA" id="ARBA00022692"/>
    </source>
</evidence>
<feature type="transmembrane region" description="Helical" evidence="7">
    <location>
        <begin position="153"/>
        <end position="172"/>
    </location>
</feature>
<gene>
    <name evidence="9" type="ORF">RHS03_03458</name>
</gene>
<dbReference type="OrthoDB" id="3936150at2759"/>
<evidence type="ECO:0000256" key="7">
    <source>
        <dbReference type="SAM" id="Phobius"/>
    </source>
</evidence>
<feature type="transmembrane region" description="Helical" evidence="7">
    <location>
        <begin position="395"/>
        <end position="417"/>
    </location>
</feature>
<feature type="transmembrane region" description="Helical" evidence="7">
    <location>
        <begin position="203"/>
        <end position="225"/>
    </location>
</feature>
<accession>A0A8H7HTH1</accession>
<comment type="subcellular location">
    <subcellularLocation>
        <location evidence="1">Membrane</location>
        <topology evidence="1">Multi-pass membrane protein</topology>
    </subcellularLocation>
</comment>
<reference evidence="9" key="1">
    <citation type="submission" date="2020-09" db="EMBL/GenBank/DDBJ databases">
        <title>Comparative genome analyses of four rice-infecting Rhizoctonia solani isolates reveal extensive enrichment of homogalacturonan modification genes.</title>
        <authorList>
            <person name="Lee D.-Y."/>
            <person name="Jeon J."/>
            <person name="Kim K.-T."/>
            <person name="Cheong K."/>
            <person name="Song H."/>
            <person name="Choi G."/>
            <person name="Ko J."/>
            <person name="Opiyo S.O."/>
            <person name="Zuo S."/>
            <person name="Madhav S."/>
            <person name="Lee Y.-H."/>
            <person name="Wang G.-L."/>
        </authorList>
    </citation>
    <scope>NUCLEOTIDE SEQUENCE</scope>
    <source>
        <strain evidence="9">AG1-IA WGL</strain>
    </source>
</reference>
<feature type="compositionally biased region" description="Low complexity" evidence="6">
    <location>
        <begin position="19"/>
        <end position="32"/>
    </location>
</feature>
<dbReference type="Pfam" id="PF00083">
    <property type="entry name" value="Sugar_tr"/>
    <property type="match status" value="1"/>
</dbReference>
<keyword evidence="3 7" id="KW-0812">Transmembrane</keyword>
<dbReference type="InterPro" id="IPR005828">
    <property type="entry name" value="MFS_sugar_transport-like"/>
</dbReference>
<evidence type="ECO:0000256" key="5">
    <source>
        <dbReference type="ARBA" id="ARBA00023136"/>
    </source>
</evidence>
<dbReference type="EMBL" id="JACYCD010000049">
    <property type="protein sequence ID" value="KAF8707584.1"/>
    <property type="molecule type" value="Genomic_DNA"/>
</dbReference>
<name>A0A8H7HTH1_9AGAM</name>
<feature type="transmembrane region" description="Helical" evidence="7">
    <location>
        <begin position="111"/>
        <end position="133"/>
    </location>
</feature>
<dbReference type="Gene3D" id="1.20.1250.20">
    <property type="entry name" value="MFS general substrate transporter like domains"/>
    <property type="match status" value="1"/>
</dbReference>
<feature type="region of interest" description="Disordered" evidence="6">
    <location>
        <begin position="1"/>
        <end position="32"/>
    </location>
</feature>
<dbReference type="PANTHER" id="PTHR23511:SF3">
    <property type="entry name" value="MAJOR FACILITATOR SUPERFAMILY (MFS) PROFILE DOMAIN-CONTAINING PROTEIN"/>
    <property type="match status" value="1"/>
</dbReference>
<evidence type="ECO:0000256" key="2">
    <source>
        <dbReference type="ARBA" id="ARBA00022448"/>
    </source>
</evidence>
<dbReference type="CDD" id="cd17316">
    <property type="entry name" value="MFS_SV2_like"/>
    <property type="match status" value="1"/>
</dbReference>
<feature type="domain" description="Major facilitator superfamily (MFS) profile" evidence="8">
    <location>
        <begin position="113"/>
        <end position="590"/>
    </location>
</feature>
<feature type="transmembrane region" description="Helical" evidence="7">
    <location>
        <begin position="290"/>
        <end position="311"/>
    </location>
</feature>
<feature type="transmembrane region" description="Helical" evidence="7">
    <location>
        <begin position="567"/>
        <end position="585"/>
    </location>
</feature>
<evidence type="ECO:0000313" key="9">
    <source>
        <dbReference type="EMBL" id="KAF8707584.1"/>
    </source>
</evidence>
<dbReference type="SUPFAM" id="SSF103473">
    <property type="entry name" value="MFS general substrate transporter"/>
    <property type="match status" value="1"/>
</dbReference>
<dbReference type="PROSITE" id="PS50850">
    <property type="entry name" value="MFS"/>
    <property type="match status" value="1"/>
</dbReference>
<dbReference type="Proteomes" id="UP000602905">
    <property type="component" value="Unassembled WGS sequence"/>
</dbReference>
<dbReference type="AlphaFoldDB" id="A0A8H7HTH1"/>
<evidence type="ECO:0000256" key="6">
    <source>
        <dbReference type="SAM" id="MobiDB-lite"/>
    </source>
</evidence>
<sequence length="597" mass="64785">MTESVTKHGGAIELHAMRSQRSSPNSSASSSSSALNYGATAYTPLIPRSVMDPKIKDELQASKGEIVGASHTSSARPASVDEFGNPLTSYDRKSLLMNHELDRMGMGRYQWFIVGLCAMGYMLADLLWAQAFGLIAPPLQRELGFSDIEMGNIFTSFSAGLCAGAFMWGVLVDVIGRRWAFNLTVLITSVFGLAIGGPSNYNAIIVLTAFIGLGIGGNIPIDTTITLEFLPQDKRYLLPALSVGQPIGVVVCSAIAYGFIPNYSCPSELKSCKVTAPGEVCCSRSQNQGWRYLCFCLGAISLFIFLLRFVVFNFQESPRFLLSKGRDEEAIEVLRKVAKINGTTCTLTIEDLRGEDEYAGGDRESQGVNALKLHARVYNFSELKAFLKRGRNLRLVILTWLTYAFDAWGFTIAGSFLPTILLRKNEAIDVPNIPNIDKDRADKSYVCGIPATLLAAGLVEVPRTFPFHSFSPVDHFLLQSALPSAVYSLFATVNTQAANVGLNAMEYFFQSLFNAILYGWTPEAFPAPIRGSACGIASFWGRLFSIIAPLIGSRLLDAGGDEGINNVLYLAGAGVFVCTIATAMLPSDTGNKNKQTV</sequence>
<dbReference type="InterPro" id="IPR020846">
    <property type="entry name" value="MFS_dom"/>
</dbReference>
<dbReference type="GO" id="GO:0016020">
    <property type="term" value="C:membrane"/>
    <property type="evidence" value="ECO:0007669"/>
    <property type="project" value="UniProtKB-SubCell"/>
</dbReference>
<keyword evidence="5 7" id="KW-0472">Membrane</keyword>
<feature type="transmembrane region" description="Helical" evidence="7">
    <location>
        <begin position="237"/>
        <end position="260"/>
    </location>
</feature>
<protein>
    <submittedName>
        <fullName evidence="9">Transporter</fullName>
    </submittedName>
</protein>
<evidence type="ECO:0000313" key="10">
    <source>
        <dbReference type="Proteomes" id="UP000602905"/>
    </source>
</evidence>
<comment type="caution">
    <text evidence="9">The sequence shown here is derived from an EMBL/GenBank/DDBJ whole genome shotgun (WGS) entry which is preliminary data.</text>
</comment>
<dbReference type="PANTHER" id="PTHR23511">
    <property type="entry name" value="SYNAPTIC VESICLE GLYCOPROTEIN 2"/>
    <property type="match status" value="1"/>
</dbReference>
<evidence type="ECO:0000256" key="4">
    <source>
        <dbReference type="ARBA" id="ARBA00022989"/>
    </source>
</evidence>
<keyword evidence="4 7" id="KW-1133">Transmembrane helix</keyword>